<evidence type="ECO:0000313" key="2">
    <source>
        <dbReference type="Proteomes" id="UP000523007"/>
    </source>
</evidence>
<keyword evidence="2" id="KW-1185">Reference proteome</keyword>
<evidence type="ECO:0000313" key="1">
    <source>
        <dbReference type="EMBL" id="MBB4934582.1"/>
    </source>
</evidence>
<dbReference type="Proteomes" id="UP000523007">
    <property type="component" value="Unassembled WGS sequence"/>
</dbReference>
<accession>A0A7W7RMN5</accession>
<dbReference type="AlphaFoldDB" id="A0A7W7RMN5"/>
<proteinExistence type="predicted"/>
<organism evidence="1 2">
    <name type="scientific">Lipingzhangella halophila</name>
    <dbReference type="NCBI Taxonomy" id="1783352"/>
    <lineage>
        <taxon>Bacteria</taxon>
        <taxon>Bacillati</taxon>
        <taxon>Actinomycetota</taxon>
        <taxon>Actinomycetes</taxon>
        <taxon>Streptosporangiales</taxon>
        <taxon>Nocardiopsidaceae</taxon>
        <taxon>Lipingzhangella</taxon>
    </lineage>
</organism>
<sequence>MEFIPYRYHYCGSLHTRFSTAARCIFKKSTSSIAGEGPYAFVHGFRDRRHGYSRQVFLSDTRDGARAREAQAFNCGPRCVEHKLVVIRPLDQLEVA</sequence>
<name>A0A7W7RMN5_9ACTN</name>
<protein>
    <submittedName>
        <fullName evidence="1">Uncharacterized protein</fullName>
    </submittedName>
</protein>
<reference evidence="1 2" key="1">
    <citation type="submission" date="2020-08" db="EMBL/GenBank/DDBJ databases">
        <title>Sequencing the genomes of 1000 actinobacteria strains.</title>
        <authorList>
            <person name="Klenk H.-P."/>
        </authorList>
    </citation>
    <scope>NUCLEOTIDE SEQUENCE [LARGE SCALE GENOMIC DNA]</scope>
    <source>
        <strain evidence="1 2">DSM 102030</strain>
    </source>
</reference>
<comment type="caution">
    <text evidence="1">The sequence shown here is derived from an EMBL/GenBank/DDBJ whole genome shotgun (WGS) entry which is preliminary data.</text>
</comment>
<dbReference type="EMBL" id="JACHJT010000001">
    <property type="protein sequence ID" value="MBB4934582.1"/>
    <property type="molecule type" value="Genomic_DNA"/>
</dbReference>
<gene>
    <name evidence="1" type="ORF">F4561_005402</name>
</gene>